<keyword evidence="2 6" id="KW-0436">Ligase</keyword>
<dbReference type="OrthoDB" id="9800958at2"/>
<dbReference type="InterPro" id="IPR035911">
    <property type="entry name" value="MurE/MurF_N"/>
</dbReference>
<feature type="binding site" evidence="2">
    <location>
        <position position="186"/>
    </location>
    <ligand>
        <name>UDP-N-acetyl-alpha-D-muramoyl-L-alanyl-D-glutamate</name>
        <dbReference type="ChEBI" id="CHEBI:83900"/>
    </ligand>
</feature>
<comment type="catalytic activity">
    <reaction evidence="2">
        <text>UDP-N-acetyl-alpha-D-muramoyl-L-alanyl-D-glutamate + meso-2,6-diaminopimelate + ATP = UDP-N-acetyl-alpha-D-muramoyl-L-alanyl-gamma-D-glutamyl-meso-2,6-diaminopimelate + ADP + phosphate + H(+)</text>
        <dbReference type="Rhea" id="RHEA:23676"/>
        <dbReference type="ChEBI" id="CHEBI:15378"/>
        <dbReference type="ChEBI" id="CHEBI:30616"/>
        <dbReference type="ChEBI" id="CHEBI:43474"/>
        <dbReference type="ChEBI" id="CHEBI:57791"/>
        <dbReference type="ChEBI" id="CHEBI:83900"/>
        <dbReference type="ChEBI" id="CHEBI:83905"/>
        <dbReference type="ChEBI" id="CHEBI:456216"/>
        <dbReference type="EC" id="6.3.2.13"/>
    </reaction>
</comment>
<protein>
    <recommendedName>
        <fullName evidence="2">UDP-N-acetylmuramoyl-L-alanyl-D-glutamate--2,6-diaminopimelate ligase</fullName>
        <ecNumber evidence="2">6.3.2.13</ecNumber>
    </recommendedName>
    <alternativeName>
        <fullName evidence="2">Meso-A2pm-adding enzyme</fullName>
    </alternativeName>
    <alternativeName>
        <fullName evidence="2">Meso-diaminopimelate-adding enzyme</fullName>
    </alternativeName>
    <alternativeName>
        <fullName evidence="2">UDP-MurNAc-L-Ala-D-Glu:meso-diaminopimelate ligase</fullName>
    </alternativeName>
    <alternativeName>
        <fullName evidence="2">UDP-MurNAc-tripeptide synthetase</fullName>
    </alternativeName>
    <alternativeName>
        <fullName evidence="2">UDP-N-acetylmuramyl-tripeptide synthetase</fullName>
    </alternativeName>
</protein>
<dbReference type="GO" id="GO:0009252">
    <property type="term" value="P:peptidoglycan biosynthetic process"/>
    <property type="evidence" value="ECO:0007669"/>
    <property type="project" value="UniProtKB-UniRule"/>
</dbReference>
<keyword evidence="2" id="KW-0067">ATP-binding</keyword>
<dbReference type="EMBL" id="QMIF01000001">
    <property type="protein sequence ID" value="TVM36711.1"/>
    <property type="molecule type" value="Genomic_DNA"/>
</dbReference>
<dbReference type="NCBIfam" id="NF001126">
    <property type="entry name" value="PRK00139.1-4"/>
    <property type="match status" value="1"/>
</dbReference>
<dbReference type="SUPFAM" id="SSF53623">
    <property type="entry name" value="MurD-like peptide ligases, catalytic domain"/>
    <property type="match status" value="1"/>
</dbReference>
<dbReference type="Proteomes" id="UP000434052">
    <property type="component" value="Unassembled WGS sequence"/>
</dbReference>
<keyword evidence="2 3" id="KW-0132">Cell division</keyword>
<name>A0A6P1ZL94_9BACT</name>
<comment type="cofactor">
    <cofactor evidence="2">
        <name>Mg(2+)</name>
        <dbReference type="ChEBI" id="CHEBI:18420"/>
    </cofactor>
</comment>
<dbReference type="InterPro" id="IPR036615">
    <property type="entry name" value="Mur_ligase_C_dom_sf"/>
</dbReference>
<feature type="binding site" evidence="2">
    <location>
        <position position="178"/>
    </location>
    <ligand>
        <name>UDP-N-acetyl-alpha-D-muramoyl-L-alanyl-D-glutamate</name>
        <dbReference type="ChEBI" id="CHEBI:83900"/>
    </ligand>
</feature>
<organism evidence="6 7">
    <name type="scientific">Oceanidesulfovibrio marinus</name>
    <dbReference type="NCBI Taxonomy" id="370038"/>
    <lineage>
        <taxon>Bacteria</taxon>
        <taxon>Pseudomonadati</taxon>
        <taxon>Thermodesulfobacteriota</taxon>
        <taxon>Desulfovibrionia</taxon>
        <taxon>Desulfovibrionales</taxon>
        <taxon>Desulfovibrionaceae</taxon>
        <taxon>Oceanidesulfovibrio</taxon>
    </lineage>
</organism>
<reference evidence="6 7" key="1">
    <citation type="submission" date="2018-06" db="EMBL/GenBank/DDBJ databases">
        <title>Complete genome of Desulfovibrio marinus P48SEP.</title>
        <authorList>
            <person name="Crispim J.S."/>
            <person name="Vidigal P.M.P."/>
            <person name="Silva L.C.F."/>
            <person name="Araujo L.C."/>
            <person name="Laguardia C.N."/>
            <person name="Dias R.S."/>
            <person name="Sousa M.P."/>
            <person name="Paula S.O."/>
            <person name="Silva C."/>
        </authorList>
    </citation>
    <scope>NUCLEOTIDE SEQUENCE [LARGE SCALE GENOMIC DNA]</scope>
    <source>
        <strain evidence="6 7">P48SEP</strain>
    </source>
</reference>
<evidence type="ECO:0000313" key="7">
    <source>
        <dbReference type="Proteomes" id="UP000434052"/>
    </source>
</evidence>
<evidence type="ECO:0000259" key="4">
    <source>
        <dbReference type="Pfam" id="PF02875"/>
    </source>
</evidence>
<dbReference type="UniPathway" id="UPA00219"/>
<dbReference type="Gene3D" id="3.40.1390.10">
    <property type="entry name" value="MurE/MurF, N-terminal domain"/>
    <property type="match status" value="1"/>
</dbReference>
<dbReference type="Pfam" id="PF08245">
    <property type="entry name" value="Mur_ligase_M"/>
    <property type="match status" value="1"/>
</dbReference>
<dbReference type="GO" id="GO:0000287">
    <property type="term" value="F:magnesium ion binding"/>
    <property type="evidence" value="ECO:0007669"/>
    <property type="project" value="UniProtKB-UniRule"/>
</dbReference>
<keyword evidence="2 3" id="KW-0133">Cell shape</keyword>
<gene>
    <name evidence="2" type="primary">murE</name>
    <name evidence="6" type="ORF">DQK91_01980</name>
</gene>
<dbReference type="InterPro" id="IPR004101">
    <property type="entry name" value="Mur_ligase_C"/>
</dbReference>
<keyword evidence="2" id="KW-0547">Nucleotide-binding</keyword>
<dbReference type="InterPro" id="IPR005761">
    <property type="entry name" value="UDP-N-AcMur-Glu-dNH2Pim_ligase"/>
</dbReference>
<keyword evidence="2" id="KW-0963">Cytoplasm</keyword>
<feature type="binding site" evidence="2">
    <location>
        <position position="466"/>
    </location>
    <ligand>
        <name>meso-2,6-diaminopimelate</name>
        <dbReference type="ChEBI" id="CHEBI:57791"/>
    </ligand>
</feature>
<feature type="binding site" evidence="2">
    <location>
        <position position="23"/>
    </location>
    <ligand>
        <name>UDP-N-acetyl-alpha-D-muramoyl-L-alanyl-D-glutamate</name>
        <dbReference type="ChEBI" id="CHEBI:83900"/>
    </ligand>
</feature>
<dbReference type="Gene3D" id="3.40.1190.10">
    <property type="entry name" value="Mur-like, catalytic domain"/>
    <property type="match status" value="1"/>
</dbReference>
<dbReference type="GO" id="GO:0051301">
    <property type="term" value="P:cell division"/>
    <property type="evidence" value="ECO:0007669"/>
    <property type="project" value="UniProtKB-KW"/>
</dbReference>
<dbReference type="GO" id="GO:0005524">
    <property type="term" value="F:ATP binding"/>
    <property type="evidence" value="ECO:0007669"/>
    <property type="project" value="UniProtKB-UniRule"/>
</dbReference>
<dbReference type="InterPro" id="IPR036565">
    <property type="entry name" value="Mur-like_cat_sf"/>
</dbReference>
<feature type="binding site" evidence="2">
    <location>
        <begin position="109"/>
        <end position="115"/>
    </location>
    <ligand>
        <name>ATP</name>
        <dbReference type="ChEBI" id="CHEBI:30616"/>
    </ligand>
</feature>
<comment type="caution">
    <text evidence="2">Lacks conserved residue(s) required for the propagation of feature annotation.</text>
</comment>
<proteinExistence type="inferred from homology"/>
<dbReference type="SUPFAM" id="SSF63418">
    <property type="entry name" value="MurE/MurF N-terminal domain"/>
    <property type="match status" value="1"/>
</dbReference>
<feature type="modified residue" description="N6-carboxylysine" evidence="2">
    <location>
        <position position="218"/>
    </location>
</feature>
<dbReference type="HAMAP" id="MF_00208">
    <property type="entry name" value="MurE"/>
    <property type="match status" value="1"/>
</dbReference>
<feature type="binding site" evidence="2">
    <location>
        <position position="391"/>
    </location>
    <ligand>
        <name>meso-2,6-diaminopimelate</name>
        <dbReference type="ChEBI" id="CHEBI:57791"/>
    </ligand>
</feature>
<dbReference type="AlphaFoldDB" id="A0A6P1ZL94"/>
<feature type="binding site" evidence="2">
    <location>
        <begin position="415"/>
        <end position="418"/>
    </location>
    <ligand>
        <name>meso-2,6-diaminopimelate</name>
        <dbReference type="ChEBI" id="CHEBI:57791"/>
    </ligand>
</feature>
<comment type="function">
    <text evidence="2">Catalyzes the addition of meso-diaminopimelic acid to the nucleotide precursor UDP-N-acetylmuramoyl-L-alanyl-D-glutamate (UMAG) in the biosynthesis of bacterial cell-wall peptidoglycan.</text>
</comment>
<comment type="PTM">
    <text evidence="2">Carboxylation is probably crucial for Mg(2+) binding and, consequently, for the gamma-phosphate positioning of ATP.</text>
</comment>
<dbReference type="Gene3D" id="3.90.190.20">
    <property type="entry name" value="Mur ligase, C-terminal domain"/>
    <property type="match status" value="1"/>
</dbReference>
<evidence type="ECO:0000256" key="1">
    <source>
        <dbReference type="ARBA" id="ARBA00005898"/>
    </source>
</evidence>
<feature type="domain" description="Mur ligase C-terminal" evidence="4">
    <location>
        <begin position="342"/>
        <end position="468"/>
    </location>
</feature>
<dbReference type="InterPro" id="IPR013221">
    <property type="entry name" value="Mur_ligase_cen"/>
</dbReference>
<evidence type="ECO:0000259" key="5">
    <source>
        <dbReference type="Pfam" id="PF08245"/>
    </source>
</evidence>
<comment type="subcellular location">
    <subcellularLocation>
        <location evidence="2 3">Cytoplasm</location>
    </subcellularLocation>
</comment>
<accession>A0A6P1ZL94</accession>
<dbReference type="PANTHER" id="PTHR23135">
    <property type="entry name" value="MUR LIGASE FAMILY MEMBER"/>
    <property type="match status" value="1"/>
</dbReference>
<comment type="similarity">
    <text evidence="1 2">Belongs to the MurCDEF family. MurE subfamily.</text>
</comment>
<dbReference type="SUPFAM" id="SSF53244">
    <property type="entry name" value="MurD-like peptide ligases, peptide-binding domain"/>
    <property type="match status" value="1"/>
</dbReference>
<keyword evidence="2 3" id="KW-0961">Cell wall biogenesis/degradation</keyword>
<evidence type="ECO:0000256" key="3">
    <source>
        <dbReference type="RuleBase" id="RU004135"/>
    </source>
</evidence>
<evidence type="ECO:0000313" key="6">
    <source>
        <dbReference type="EMBL" id="TVM36711.1"/>
    </source>
</evidence>
<dbReference type="NCBIfam" id="TIGR01085">
    <property type="entry name" value="murE"/>
    <property type="match status" value="1"/>
</dbReference>
<feature type="binding site" evidence="2">
    <location>
        <position position="184"/>
    </location>
    <ligand>
        <name>UDP-N-acetyl-alpha-D-muramoyl-L-alanyl-D-glutamate</name>
        <dbReference type="ChEBI" id="CHEBI:83900"/>
    </ligand>
</feature>
<dbReference type="PANTHER" id="PTHR23135:SF4">
    <property type="entry name" value="UDP-N-ACETYLMURAMOYL-L-ALANYL-D-GLUTAMATE--2,6-DIAMINOPIMELATE LIGASE MURE HOMOLOG, CHLOROPLASTIC"/>
    <property type="match status" value="1"/>
</dbReference>
<feature type="binding site" evidence="2">
    <location>
        <position position="470"/>
    </location>
    <ligand>
        <name>meso-2,6-diaminopimelate</name>
        <dbReference type="ChEBI" id="CHEBI:57791"/>
    </ligand>
</feature>
<feature type="domain" description="Mur ligase central" evidence="5">
    <location>
        <begin position="107"/>
        <end position="320"/>
    </location>
</feature>
<sequence length="497" mass="53634">MMKAMFEELIEKVSRGLIVRTHSGRVQPGEAFLALPSTGGKSGLDFVDQAIERGATWVVTGESGADMASTDTDGVYWVVVDDVRAALGRLATAHFNTRILPFPLVGVTGTNGKTTVCHLLEHLFRATGRYTGLLGTIRERWPGEDRPAELTTQGCWELHECMAAMIDAGVEAAFMEVSSHALDQNRVAGLQFACAVLTNLTQDHLDYHKDMESYGQAKAILFENLPEADKYSVLNWDDEFGRTLLPRVVNPVGYGMGEMPETILRNDGWGLAGSLVKSSIDGMVLAVECMGGPYDGDGFNLQTGLVGAYNAHNLLAAMAAGLSLGLHPDDLSALANFHGVPGRLERVAASSGLNIFVDYAHTPDALDNVLREMRPLTEGKLVTVFGCGGDRDRTKRPLMAQAACKYSDIVVLTSDNPRTEDPQAILDDVSAGKAGCAESVTEVDRRKAIGIALDLVRPGDALLVAGKGHEDYQIIGREKRPFSDQAVIREYLEGEIA</sequence>
<feature type="binding site" evidence="2">
    <location>
        <begin position="151"/>
        <end position="152"/>
    </location>
    <ligand>
        <name>UDP-N-acetyl-alpha-D-muramoyl-L-alanyl-D-glutamate</name>
        <dbReference type="ChEBI" id="CHEBI:83900"/>
    </ligand>
</feature>
<comment type="pathway">
    <text evidence="2 3">Cell wall biogenesis; peptidoglycan biosynthesis.</text>
</comment>
<keyword evidence="2 3" id="KW-0573">Peptidoglycan synthesis</keyword>
<dbReference type="GO" id="GO:0008360">
    <property type="term" value="P:regulation of cell shape"/>
    <property type="evidence" value="ECO:0007669"/>
    <property type="project" value="UniProtKB-KW"/>
</dbReference>
<evidence type="ECO:0000256" key="2">
    <source>
        <dbReference type="HAMAP-Rule" id="MF_00208"/>
    </source>
</evidence>
<dbReference type="GO" id="GO:0005737">
    <property type="term" value="C:cytoplasm"/>
    <property type="evidence" value="ECO:0007669"/>
    <property type="project" value="UniProtKB-SubCell"/>
</dbReference>
<dbReference type="Pfam" id="PF02875">
    <property type="entry name" value="Mur_ligase_C"/>
    <property type="match status" value="1"/>
</dbReference>
<comment type="caution">
    <text evidence="6">The sequence shown here is derived from an EMBL/GenBank/DDBJ whole genome shotgun (WGS) entry which is preliminary data.</text>
</comment>
<dbReference type="GO" id="GO:0008765">
    <property type="term" value="F:UDP-N-acetylmuramoylalanyl-D-glutamate-2,6-diaminopimelate ligase activity"/>
    <property type="evidence" value="ECO:0007669"/>
    <property type="project" value="UniProtKB-UniRule"/>
</dbReference>
<dbReference type="EC" id="6.3.2.13" evidence="2"/>
<dbReference type="GO" id="GO:0071555">
    <property type="term" value="P:cell wall organization"/>
    <property type="evidence" value="ECO:0007669"/>
    <property type="project" value="UniProtKB-KW"/>
</dbReference>
<keyword evidence="2 3" id="KW-0131">Cell cycle</keyword>
<keyword evidence="2" id="KW-0460">Magnesium</keyword>
<feature type="short sequence motif" description="Meso-diaminopimelate recognition motif" evidence="2">
    <location>
        <begin position="415"/>
        <end position="418"/>
    </location>
</feature>